<dbReference type="Proteomes" id="UP000515156">
    <property type="component" value="Chromosome 3"/>
</dbReference>
<dbReference type="InterPro" id="IPR001841">
    <property type="entry name" value="Znf_RING"/>
</dbReference>
<evidence type="ECO:0000256" key="4">
    <source>
        <dbReference type="PROSITE-ProRule" id="PRU00024"/>
    </source>
</evidence>
<feature type="coiled-coil region" evidence="5">
    <location>
        <begin position="257"/>
        <end position="292"/>
    </location>
</feature>
<dbReference type="InterPro" id="IPR003879">
    <property type="entry name" value="Butyrophylin_SPRY"/>
</dbReference>
<feature type="domain" description="RING-type" evidence="6">
    <location>
        <begin position="63"/>
        <end position="103"/>
    </location>
</feature>
<dbReference type="InterPro" id="IPR050143">
    <property type="entry name" value="TRIM/RBCC"/>
</dbReference>
<dbReference type="PROSITE" id="PS50119">
    <property type="entry name" value="ZF_BBOX"/>
    <property type="match status" value="1"/>
</dbReference>
<dbReference type="FunFam" id="2.60.120.920:FF:000004">
    <property type="entry name" value="Butyrophilin subfamily 1 member A1"/>
    <property type="match status" value="1"/>
</dbReference>
<dbReference type="SMART" id="SM00449">
    <property type="entry name" value="SPRY"/>
    <property type="match status" value="1"/>
</dbReference>
<dbReference type="InterPro" id="IPR013083">
    <property type="entry name" value="Znf_RING/FYVE/PHD"/>
</dbReference>
<dbReference type="GO" id="GO:0008270">
    <property type="term" value="F:zinc ion binding"/>
    <property type="evidence" value="ECO:0007669"/>
    <property type="project" value="UniProtKB-KW"/>
</dbReference>
<evidence type="ECO:0000313" key="10">
    <source>
        <dbReference type="RefSeq" id="XP_030051232.1"/>
    </source>
</evidence>
<dbReference type="InterPro" id="IPR006574">
    <property type="entry name" value="PRY"/>
</dbReference>
<reference evidence="10" key="1">
    <citation type="submission" date="2025-08" db="UniProtKB">
        <authorList>
            <consortium name="RefSeq"/>
        </authorList>
    </citation>
    <scope>IDENTIFICATION</scope>
</reference>
<evidence type="ECO:0000256" key="1">
    <source>
        <dbReference type="ARBA" id="ARBA00022723"/>
    </source>
</evidence>
<dbReference type="OrthoDB" id="6270329at2759"/>
<evidence type="ECO:0000256" key="2">
    <source>
        <dbReference type="ARBA" id="ARBA00022771"/>
    </source>
</evidence>
<dbReference type="SUPFAM" id="SSF49899">
    <property type="entry name" value="Concanavalin A-like lectins/glucanases"/>
    <property type="match status" value="1"/>
</dbReference>
<dbReference type="CDD" id="cd16594">
    <property type="entry name" value="RING-HC_TRIM7-like_C-IV"/>
    <property type="match status" value="1"/>
</dbReference>
<keyword evidence="3" id="KW-0862">Zinc</keyword>
<dbReference type="AlphaFoldDB" id="A0A6P7X6K6"/>
<dbReference type="Pfam" id="PF15227">
    <property type="entry name" value="zf-C3HC4_4"/>
    <property type="match status" value="1"/>
</dbReference>
<dbReference type="InParanoid" id="A0A6P7X6K6"/>
<dbReference type="Gene3D" id="3.30.160.60">
    <property type="entry name" value="Classic Zinc Finger"/>
    <property type="match status" value="1"/>
</dbReference>
<proteinExistence type="predicted"/>
<dbReference type="SMART" id="SM00589">
    <property type="entry name" value="PRY"/>
    <property type="match status" value="1"/>
</dbReference>
<evidence type="ECO:0000259" key="7">
    <source>
        <dbReference type="PROSITE" id="PS50119"/>
    </source>
</evidence>
<dbReference type="PRINTS" id="PR01407">
    <property type="entry name" value="BUTYPHLNCDUF"/>
</dbReference>
<dbReference type="SMART" id="SM00336">
    <property type="entry name" value="BBOX"/>
    <property type="match status" value="1"/>
</dbReference>
<dbReference type="KEGG" id="muo:115464978"/>
<dbReference type="PROSITE" id="PS50188">
    <property type="entry name" value="B302_SPRY"/>
    <property type="match status" value="1"/>
</dbReference>
<evidence type="ECO:0000256" key="5">
    <source>
        <dbReference type="SAM" id="Coils"/>
    </source>
</evidence>
<dbReference type="InterPro" id="IPR000315">
    <property type="entry name" value="Znf_B-box"/>
</dbReference>
<organism evidence="9 10">
    <name type="scientific">Microcaecilia unicolor</name>
    <dbReference type="NCBI Taxonomy" id="1415580"/>
    <lineage>
        <taxon>Eukaryota</taxon>
        <taxon>Metazoa</taxon>
        <taxon>Chordata</taxon>
        <taxon>Craniata</taxon>
        <taxon>Vertebrata</taxon>
        <taxon>Euteleostomi</taxon>
        <taxon>Amphibia</taxon>
        <taxon>Gymnophiona</taxon>
        <taxon>Siphonopidae</taxon>
        <taxon>Microcaecilia</taxon>
    </lineage>
</organism>
<feature type="domain" description="B30.2/SPRY" evidence="8">
    <location>
        <begin position="356"/>
        <end position="549"/>
    </location>
</feature>
<dbReference type="SUPFAM" id="SSF57850">
    <property type="entry name" value="RING/U-box"/>
    <property type="match status" value="1"/>
</dbReference>
<dbReference type="SMART" id="SM00184">
    <property type="entry name" value="RING"/>
    <property type="match status" value="1"/>
</dbReference>
<dbReference type="Gene3D" id="3.30.40.10">
    <property type="entry name" value="Zinc/RING finger domain, C3HC4 (zinc finger)"/>
    <property type="match status" value="1"/>
</dbReference>
<dbReference type="InterPro" id="IPR043136">
    <property type="entry name" value="B30.2/SPRY_sf"/>
</dbReference>
<dbReference type="Gene3D" id="2.60.120.920">
    <property type="match status" value="1"/>
</dbReference>
<dbReference type="PROSITE" id="PS50089">
    <property type="entry name" value="ZF_RING_2"/>
    <property type="match status" value="1"/>
</dbReference>
<feature type="domain" description="B box-type" evidence="7">
    <location>
        <begin position="158"/>
        <end position="199"/>
    </location>
</feature>
<evidence type="ECO:0000256" key="3">
    <source>
        <dbReference type="ARBA" id="ARBA00022833"/>
    </source>
</evidence>
<accession>A0A6P7X6K6</accession>
<keyword evidence="1" id="KW-0479">Metal-binding</keyword>
<dbReference type="GeneID" id="115464978"/>
<keyword evidence="9" id="KW-1185">Reference proteome</keyword>
<gene>
    <name evidence="10" type="primary">LOC115464978</name>
</gene>
<dbReference type="Pfam" id="PF00643">
    <property type="entry name" value="zf-B_box"/>
    <property type="match status" value="1"/>
</dbReference>
<dbReference type="Pfam" id="PF00622">
    <property type="entry name" value="SPRY"/>
    <property type="match status" value="1"/>
</dbReference>
<keyword evidence="2 4" id="KW-0863">Zinc-finger</keyword>
<dbReference type="InterPro" id="IPR013320">
    <property type="entry name" value="ConA-like_dom_sf"/>
</dbReference>
<evidence type="ECO:0000313" key="9">
    <source>
        <dbReference type="Proteomes" id="UP000515156"/>
    </source>
</evidence>
<protein>
    <submittedName>
        <fullName evidence="10">E3 ubiquitin-protein ligase TRIM39-like</fullName>
    </submittedName>
</protein>
<name>A0A6P7X6K6_9AMPH</name>
<dbReference type="PANTHER" id="PTHR24103">
    <property type="entry name" value="E3 UBIQUITIN-PROTEIN LIGASE TRIM"/>
    <property type="match status" value="1"/>
</dbReference>
<dbReference type="RefSeq" id="XP_030051232.1">
    <property type="nucleotide sequence ID" value="XM_030195372.1"/>
</dbReference>
<dbReference type="PROSITE" id="PS00518">
    <property type="entry name" value="ZF_RING_1"/>
    <property type="match status" value="1"/>
</dbReference>
<dbReference type="SUPFAM" id="SSF57845">
    <property type="entry name" value="B-box zinc-binding domain"/>
    <property type="match status" value="1"/>
</dbReference>
<sequence>MTHMYQDTKISERENPITDGEAHFFFFCLVNKKNQEMRETETFLYFPVRSMAAGNCLQNEAFCSLCLDYFTDPVTLDCGHNFCCSCITQSWNGLEENFPCPQCGSTFQQKKLRRNRQLANVIYLLKKLLKPVRKRKRKNQCNKHEEKVKLLKSGPKRKRKNRCKKHEEKLKLFCSEDGKPVCVVCSKSRDHRLHSFIPIEEAVEKYKEKYTNCLKPLKEKLEEIQIFTSNEEMKADQLKSETKVKRQKIVSEFQELHQCLNNEEQILLSRLEEEEKAILQKINENVKQIQQQSFSLKLLISGIEKKCHLSATAFLKDVEDDISRCLTVEIPKPETVSVEGKMYLQLSYPRQNIILKKLNTKFGQCWMEHGRYAVNVTLDPETAHPELILSEDWKNVRRGEKRQDLPDNLKRFDTHICILASESFSSGRHYWEVEVGDKTGWGLGICKDSVSRKGGITPSPENGYWVLWLRDGDKYWASTSPWSRLFLMRPQAVGIFLDYEAGKVSFYNADTKSHLFTFNDTFTEKLRPYFNPFLKYGDKSAGTLKIRPVSDWD</sequence>
<dbReference type="Pfam" id="PF13765">
    <property type="entry name" value="PRY"/>
    <property type="match status" value="1"/>
</dbReference>
<dbReference type="InterPro" id="IPR003877">
    <property type="entry name" value="SPRY_dom"/>
</dbReference>
<evidence type="ECO:0000259" key="8">
    <source>
        <dbReference type="PROSITE" id="PS50188"/>
    </source>
</evidence>
<evidence type="ECO:0000259" key="6">
    <source>
        <dbReference type="PROSITE" id="PS50089"/>
    </source>
</evidence>
<dbReference type="InterPro" id="IPR001870">
    <property type="entry name" value="B30.2/SPRY"/>
</dbReference>
<dbReference type="InterPro" id="IPR017907">
    <property type="entry name" value="Znf_RING_CS"/>
</dbReference>
<keyword evidence="5" id="KW-0175">Coiled coil</keyword>